<dbReference type="AlphaFoldDB" id="A0A9N9IQI0"/>
<comment type="caution">
    <text evidence="1">The sequence shown here is derived from an EMBL/GenBank/DDBJ whole genome shotgun (WGS) entry which is preliminary data.</text>
</comment>
<feature type="non-terminal residue" evidence="1">
    <location>
        <position position="1"/>
    </location>
</feature>
<dbReference type="Proteomes" id="UP000789342">
    <property type="component" value="Unassembled WGS sequence"/>
</dbReference>
<protein>
    <submittedName>
        <fullName evidence="1">18712_t:CDS:1</fullName>
    </submittedName>
</protein>
<proteinExistence type="predicted"/>
<name>A0A9N9IQI0_9GLOM</name>
<gene>
    <name evidence="1" type="ORF">AMORRO_LOCUS15069</name>
</gene>
<evidence type="ECO:0000313" key="2">
    <source>
        <dbReference type="Proteomes" id="UP000789342"/>
    </source>
</evidence>
<accession>A0A9N9IQI0</accession>
<sequence length="83" mass="9486">EIINGIPVNSTFDSRVNTDMTTEFLVQLSVPDDLGEDIWKPGDTTQQDYVKDWESIYREFDGHLSRLSELTFVETLGETSLET</sequence>
<dbReference type="EMBL" id="CAJVPV010033180">
    <property type="protein sequence ID" value="CAG8746413.1"/>
    <property type="molecule type" value="Genomic_DNA"/>
</dbReference>
<organism evidence="1 2">
    <name type="scientific">Acaulospora morrowiae</name>
    <dbReference type="NCBI Taxonomy" id="94023"/>
    <lineage>
        <taxon>Eukaryota</taxon>
        <taxon>Fungi</taxon>
        <taxon>Fungi incertae sedis</taxon>
        <taxon>Mucoromycota</taxon>
        <taxon>Glomeromycotina</taxon>
        <taxon>Glomeromycetes</taxon>
        <taxon>Diversisporales</taxon>
        <taxon>Acaulosporaceae</taxon>
        <taxon>Acaulospora</taxon>
    </lineage>
</organism>
<reference evidence="1" key="1">
    <citation type="submission" date="2021-06" db="EMBL/GenBank/DDBJ databases">
        <authorList>
            <person name="Kallberg Y."/>
            <person name="Tangrot J."/>
            <person name="Rosling A."/>
        </authorList>
    </citation>
    <scope>NUCLEOTIDE SEQUENCE</scope>
    <source>
        <strain evidence="1">CL551</strain>
    </source>
</reference>
<keyword evidence="2" id="KW-1185">Reference proteome</keyword>
<evidence type="ECO:0000313" key="1">
    <source>
        <dbReference type="EMBL" id="CAG8746413.1"/>
    </source>
</evidence>